<name>A0A2P5CGS7_PARAD</name>
<comment type="caution">
    <text evidence="1">The sequence shown here is derived from an EMBL/GenBank/DDBJ whole genome shotgun (WGS) entry which is preliminary data.</text>
</comment>
<gene>
    <name evidence="1" type="ORF">PanWU01x14_154280</name>
</gene>
<dbReference type="EMBL" id="JXTB01000132">
    <property type="protein sequence ID" value="PON60256.1"/>
    <property type="molecule type" value="Genomic_DNA"/>
</dbReference>
<evidence type="ECO:0000313" key="2">
    <source>
        <dbReference type="Proteomes" id="UP000237105"/>
    </source>
</evidence>
<keyword evidence="2" id="KW-1185">Reference proteome</keyword>
<dbReference type="Proteomes" id="UP000237105">
    <property type="component" value="Unassembled WGS sequence"/>
</dbReference>
<organism evidence="1 2">
    <name type="scientific">Parasponia andersonii</name>
    <name type="common">Sponia andersonii</name>
    <dbReference type="NCBI Taxonomy" id="3476"/>
    <lineage>
        <taxon>Eukaryota</taxon>
        <taxon>Viridiplantae</taxon>
        <taxon>Streptophyta</taxon>
        <taxon>Embryophyta</taxon>
        <taxon>Tracheophyta</taxon>
        <taxon>Spermatophyta</taxon>
        <taxon>Magnoliopsida</taxon>
        <taxon>eudicotyledons</taxon>
        <taxon>Gunneridae</taxon>
        <taxon>Pentapetalae</taxon>
        <taxon>rosids</taxon>
        <taxon>fabids</taxon>
        <taxon>Rosales</taxon>
        <taxon>Cannabaceae</taxon>
        <taxon>Parasponia</taxon>
    </lineage>
</organism>
<feature type="non-terminal residue" evidence="1">
    <location>
        <position position="64"/>
    </location>
</feature>
<proteinExistence type="predicted"/>
<evidence type="ECO:0000313" key="1">
    <source>
        <dbReference type="EMBL" id="PON60256.1"/>
    </source>
</evidence>
<protein>
    <submittedName>
        <fullName evidence="1">Uncharacterized protein</fullName>
    </submittedName>
</protein>
<reference evidence="2" key="1">
    <citation type="submission" date="2016-06" db="EMBL/GenBank/DDBJ databases">
        <title>Parallel loss of symbiosis genes in relatives of nitrogen-fixing non-legume Parasponia.</title>
        <authorList>
            <person name="Van Velzen R."/>
            <person name="Holmer R."/>
            <person name="Bu F."/>
            <person name="Rutten L."/>
            <person name="Van Zeijl A."/>
            <person name="Liu W."/>
            <person name="Santuari L."/>
            <person name="Cao Q."/>
            <person name="Sharma T."/>
            <person name="Shen D."/>
            <person name="Roswanjaya Y."/>
            <person name="Wardhani T."/>
            <person name="Kalhor M.S."/>
            <person name="Jansen J."/>
            <person name="Van den Hoogen J."/>
            <person name="Gungor B."/>
            <person name="Hartog M."/>
            <person name="Hontelez J."/>
            <person name="Verver J."/>
            <person name="Yang W.-C."/>
            <person name="Schijlen E."/>
            <person name="Repin R."/>
            <person name="Schilthuizen M."/>
            <person name="Schranz E."/>
            <person name="Heidstra R."/>
            <person name="Miyata K."/>
            <person name="Fedorova E."/>
            <person name="Kohlen W."/>
            <person name="Bisseling T."/>
            <person name="Smit S."/>
            <person name="Geurts R."/>
        </authorList>
    </citation>
    <scope>NUCLEOTIDE SEQUENCE [LARGE SCALE GENOMIC DNA]</scope>
    <source>
        <strain evidence="2">cv. WU1-14</strain>
    </source>
</reference>
<dbReference type="AlphaFoldDB" id="A0A2P5CGS7"/>
<accession>A0A2P5CGS7</accession>
<sequence>MASQSDVGGRNGERKIILVAVISGGLFSNEERRFTIATLSASLSVASYQKGLACRAQRWLVARR</sequence>